<dbReference type="InterPro" id="IPR013120">
    <property type="entry name" value="FAR_NAD-bd"/>
</dbReference>
<name>A0AAD6XVX3_9AGAR</name>
<dbReference type="Proteomes" id="UP001222325">
    <property type="component" value="Unassembled WGS sequence"/>
</dbReference>
<dbReference type="PANTHER" id="PTHR43439">
    <property type="entry name" value="PHENYLACETATE-COENZYME A LIGASE"/>
    <property type="match status" value="1"/>
</dbReference>
<evidence type="ECO:0000256" key="2">
    <source>
        <dbReference type="ARBA" id="ARBA00022553"/>
    </source>
</evidence>
<evidence type="ECO:0000259" key="3">
    <source>
        <dbReference type="Pfam" id="PF00501"/>
    </source>
</evidence>
<evidence type="ECO:0000313" key="6">
    <source>
        <dbReference type="Proteomes" id="UP001222325"/>
    </source>
</evidence>
<dbReference type="Gene3D" id="3.40.50.720">
    <property type="entry name" value="NAD(P)-binding Rossmann-like Domain"/>
    <property type="match status" value="1"/>
</dbReference>
<dbReference type="InterPro" id="IPR042099">
    <property type="entry name" value="ANL_N_sf"/>
</dbReference>
<comment type="caution">
    <text evidence="5">The sequence shown here is derived from an EMBL/GenBank/DDBJ whole genome shotgun (WGS) entry which is preliminary data.</text>
</comment>
<evidence type="ECO:0000256" key="1">
    <source>
        <dbReference type="ARBA" id="ARBA00022450"/>
    </source>
</evidence>
<evidence type="ECO:0000259" key="4">
    <source>
        <dbReference type="Pfam" id="PF07993"/>
    </source>
</evidence>
<evidence type="ECO:0000313" key="5">
    <source>
        <dbReference type="EMBL" id="KAJ7099925.1"/>
    </source>
</evidence>
<accession>A0AAD6XVX3</accession>
<proteinExistence type="predicted"/>
<dbReference type="EMBL" id="JARJCN010000006">
    <property type="protein sequence ID" value="KAJ7099925.1"/>
    <property type="molecule type" value="Genomic_DNA"/>
</dbReference>
<dbReference type="InterPro" id="IPR036291">
    <property type="entry name" value="NAD(P)-bd_dom_sf"/>
</dbReference>
<dbReference type="Gene3D" id="3.40.50.12780">
    <property type="entry name" value="N-terminal domain of ligase-like"/>
    <property type="match status" value="1"/>
</dbReference>
<feature type="domain" description="AMP-dependent synthetase/ligase" evidence="3">
    <location>
        <begin position="104"/>
        <end position="366"/>
    </location>
</feature>
<dbReference type="InterPro" id="IPR000873">
    <property type="entry name" value="AMP-dep_synth/lig_dom"/>
</dbReference>
<evidence type="ECO:0008006" key="7">
    <source>
        <dbReference type="Google" id="ProtNLM"/>
    </source>
</evidence>
<dbReference type="PANTHER" id="PTHR43439:SF2">
    <property type="entry name" value="ENZYME, PUTATIVE (JCVI)-RELATED"/>
    <property type="match status" value="1"/>
</dbReference>
<reference evidence="5" key="1">
    <citation type="submission" date="2023-03" db="EMBL/GenBank/DDBJ databases">
        <title>Massive genome expansion in bonnet fungi (Mycena s.s.) driven by repeated elements and novel gene families across ecological guilds.</title>
        <authorList>
            <consortium name="Lawrence Berkeley National Laboratory"/>
            <person name="Harder C.B."/>
            <person name="Miyauchi S."/>
            <person name="Viragh M."/>
            <person name="Kuo A."/>
            <person name="Thoen E."/>
            <person name="Andreopoulos B."/>
            <person name="Lu D."/>
            <person name="Skrede I."/>
            <person name="Drula E."/>
            <person name="Henrissat B."/>
            <person name="Morin E."/>
            <person name="Kohler A."/>
            <person name="Barry K."/>
            <person name="LaButti K."/>
            <person name="Morin E."/>
            <person name="Salamov A."/>
            <person name="Lipzen A."/>
            <person name="Mereny Z."/>
            <person name="Hegedus B."/>
            <person name="Baldrian P."/>
            <person name="Stursova M."/>
            <person name="Weitz H."/>
            <person name="Taylor A."/>
            <person name="Grigoriev I.V."/>
            <person name="Nagy L.G."/>
            <person name="Martin F."/>
            <person name="Kauserud H."/>
        </authorList>
    </citation>
    <scope>NUCLEOTIDE SEQUENCE</scope>
    <source>
        <strain evidence="5">CBHHK173m</strain>
    </source>
</reference>
<dbReference type="SUPFAM" id="SSF51735">
    <property type="entry name" value="NAD(P)-binding Rossmann-fold domains"/>
    <property type="match status" value="1"/>
</dbReference>
<dbReference type="Pfam" id="PF00501">
    <property type="entry name" value="AMP-binding"/>
    <property type="match status" value="1"/>
</dbReference>
<organism evidence="5 6">
    <name type="scientific">Mycena belliarum</name>
    <dbReference type="NCBI Taxonomy" id="1033014"/>
    <lineage>
        <taxon>Eukaryota</taxon>
        <taxon>Fungi</taxon>
        <taxon>Dikarya</taxon>
        <taxon>Basidiomycota</taxon>
        <taxon>Agaricomycotina</taxon>
        <taxon>Agaricomycetes</taxon>
        <taxon>Agaricomycetidae</taxon>
        <taxon>Agaricales</taxon>
        <taxon>Marasmiineae</taxon>
        <taxon>Mycenaceae</taxon>
        <taxon>Mycena</taxon>
    </lineage>
</organism>
<keyword evidence="2" id="KW-0597">Phosphoprotein</keyword>
<dbReference type="InterPro" id="IPR051414">
    <property type="entry name" value="Adenylate-forming_Reductase"/>
</dbReference>
<keyword evidence="1" id="KW-0596">Phosphopantetheine</keyword>
<feature type="domain" description="Thioester reductase (TE)" evidence="4">
    <location>
        <begin position="712"/>
        <end position="951"/>
    </location>
</feature>
<gene>
    <name evidence="5" type="ORF">B0H15DRAFT_1018262</name>
</gene>
<dbReference type="SUPFAM" id="SSF56801">
    <property type="entry name" value="Acetyl-CoA synthetase-like"/>
    <property type="match status" value="1"/>
</dbReference>
<sequence>MNHQPTLPLAPQTQALSSLTFKPPSLDGTLSIGQIYDWHFRNTPNHRLFVFAQADGSIRTILWPEAVHAIYVGAKLLRDRFNWIPGVIETPVVGILAASDAIPYGILLMSCFRANYIVFPISPRNSPEAVAHLIDKAEVKHLLIGHEPSMLELANRALDILKSRDSSRTTPDVSHVPLFEDLFLPASERNLTPDSLPLEDRGPKACVCIMHSSGSTAFPKPIYWSNHRIIQAATIPFFGERDLTDQVLSLHSMPMYHGMGILQTWWSASCGMVLSGFEPKAIPTIPTPDTLFHAAKASESDIIFCVPSFIEAWSREPEYVKWLATRGGVLYGGGPLNKAAGDFMTSQGVSIFILYGSSEGGIMSPILPAEVGYDWEYFRFPDLITPEMVAHGNDTFELIMVDNIFGTPAVLNTKVRGIDAYATSDLLVPHPKRPGYWKIYGRTDDQIMHNTGEKTNPGPLESMMNQDPHVRASVMFGRGRFQAGILVDPKPSFEFDPSDSVKLAEFRNKIWPTVVKMNDFAPQHSRLFKEMIMVAKPDKPFTYTAKMGARRQAVIADYEIEIAALYNTVDETATLNIPPLLDWNAASILDFVRDVVHNVVSAPLGDEDNMFHHGCDSLQVTWIRNTLLRTLRDSAQLDTRGNTSNFVYDHPTIVRLSHFIFDVASGGAQEADSSVAFKAAAMRQMVEKYTQDFPTHSGKQEVPRPSEKVVLITGTTGQLGCYILSRLLEDESVVRVFALNRRSAQQADLGKRQALALANRGLDVGILDSHKLSLLEGDVSAPEFDLTGDFHQQMQESVTHIIHNAWPVDFNLALGSFEPNIKGLRNLIDFSLRSPFAESPTLLFTSSIGVLRNVTEKQPFPEILVEAEKAVGTGYQGSKWIAEEILTKAAQSTSAKTVIVRVGQLSGGINGAWNAHEWVPALVQSARLTKCIPDDPRDVSWIPVHRAAAAIVDFLEGIPAAQVLHLINPRPTAWSLLAKSIAADLDVQLVTYVDWLSRLEEARHNRENLRSFGALRLLGFFRSIGREIRDGEDAFGFSKLGMGHAFGASQTLRDVNFRLEDRDVASWMEYWRGIGLF</sequence>
<keyword evidence="6" id="KW-1185">Reference proteome</keyword>
<protein>
    <recommendedName>
        <fullName evidence="7">Acetyl-CoA synthetase-like protein</fullName>
    </recommendedName>
</protein>
<dbReference type="Pfam" id="PF23562">
    <property type="entry name" value="AMP-binding_C_3"/>
    <property type="match status" value="1"/>
</dbReference>
<dbReference type="Pfam" id="PF07993">
    <property type="entry name" value="NAD_binding_4"/>
    <property type="match status" value="1"/>
</dbReference>
<dbReference type="AlphaFoldDB" id="A0AAD6XVX3"/>